<keyword evidence="4" id="KW-1185">Reference proteome</keyword>
<feature type="transmembrane region" description="Helical" evidence="1">
    <location>
        <begin position="240"/>
        <end position="259"/>
    </location>
</feature>
<proteinExistence type="predicted"/>
<keyword evidence="1" id="KW-1133">Transmembrane helix</keyword>
<dbReference type="EMBL" id="JANAWD010000076">
    <property type="protein sequence ID" value="KAJ3488020.1"/>
    <property type="molecule type" value="Genomic_DNA"/>
</dbReference>
<evidence type="ECO:0000256" key="1">
    <source>
        <dbReference type="SAM" id="Phobius"/>
    </source>
</evidence>
<dbReference type="AlphaFoldDB" id="A0AAD5V7H8"/>
<feature type="transmembrane region" description="Helical" evidence="1">
    <location>
        <begin position="314"/>
        <end position="333"/>
    </location>
</feature>
<dbReference type="Pfam" id="PF20151">
    <property type="entry name" value="DUF6533"/>
    <property type="match status" value="1"/>
</dbReference>
<feature type="transmembrane region" description="Helical" evidence="1">
    <location>
        <begin position="413"/>
        <end position="434"/>
    </location>
</feature>
<protein>
    <recommendedName>
        <fullName evidence="2">DUF6533 domain-containing protein</fullName>
    </recommendedName>
</protein>
<feature type="transmembrane region" description="Helical" evidence="1">
    <location>
        <begin position="345"/>
        <end position="364"/>
    </location>
</feature>
<keyword evidence="1" id="KW-0472">Membrane</keyword>
<dbReference type="Proteomes" id="UP001212997">
    <property type="component" value="Unassembled WGS sequence"/>
</dbReference>
<evidence type="ECO:0000259" key="2">
    <source>
        <dbReference type="Pfam" id="PF20151"/>
    </source>
</evidence>
<evidence type="ECO:0000313" key="3">
    <source>
        <dbReference type="EMBL" id="KAJ3488020.1"/>
    </source>
</evidence>
<name>A0AAD5V7H8_9APHY</name>
<reference evidence="3" key="1">
    <citation type="submission" date="2022-07" db="EMBL/GenBank/DDBJ databases">
        <title>Genome Sequence of Physisporinus lineatus.</title>
        <authorList>
            <person name="Buettner E."/>
        </authorList>
    </citation>
    <scope>NUCLEOTIDE SEQUENCE</scope>
    <source>
        <strain evidence="3">VT162</strain>
    </source>
</reference>
<gene>
    <name evidence="3" type="ORF">NLI96_g3131</name>
</gene>
<feature type="transmembrane region" description="Helical" evidence="1">
    <location>
        <begin position="271"/>
        <end position="294"/>
    </location>
</feature>
<comment type="caution">
    <text evidence="3">The sequence shown here is derived from an EMBL/GenBank/DDBJ whole genome shotgun (WGS) entry which is preliminary data.</text>
</comment>
<organism evidence="3 4">
    <name type="scientific">Meripilus lineatus</name>
    <dbReference type="NCBI Taxonomy" id="2056292"/>
    <lineage>
        <taxon>Eukaryota</taxon>
        <taxon>Fungi</taxon>
        <taxon>Dikarya</taxon>
        <taxon>Basidiomycota</taxon>
        <taxon>Agaricomycotina</taxon>
        <taxon>Agaricomycetes</taxon>
        <taxon>Polyporales</taxon>
        <taxon>Meripilaceae</taxon>
        <taxon>Meripilus</taxon>
    </lineage>
</organism>
<feature type="domain" description="DUF6533" evidence="2">
    <location>
        <begin position="252"/>
        <end position="290"/>
    </location>
</feature>
<accession>A0AAD5V7H8</accession>
<dbReference type="InterPro" id="IPR045340">
    <property type="entry name" value="DUF6533"/>
</dbReference>
<sequence>MLVRPFSGEIETCVTDELMNSSLHLNLDGPQRAMVQSRLNTARNELEPSIRGHVRNFLSWVGNQSLNGNHVDCPCVIRLALWTLKFHSICLMVAPLSRLPISRRGNIAACWGNVVVWLCTIAIEAIDQVHYQHVTAPIVSDNTSMNPSFLSMILATGLEHEVSPAASEKYKATLFCANLGYMRGVFLFLSAGGIQRRGDASSIEPPRLEYLLPSSPFLTSASSSPRIPTMADTDFTTDQLYLANYTLFLAGALFFYDYFITLDQEVQYVWFAFKGGGVWLFLLNRYFTFITYLTGFVPNFTPFSNVESCRNFSFYREVTLIASMIVSGVILVLRTYALYRRNNKILALMLSVAVVLIGISGWSITGQQSNINIVDGCHWGLLQDTFVFIVPIVVATPSKTDIPFESRGVRTAIAWEALLTFDVMIFTLTIAKTIRDRRDGRIKMNALVELIARDGENFSLMACANAANATTFYVLAPPLKGTLSSFAINVSSTMVSRMMLNIRQRAHIPTPYSFSLGSAAESTSVDFTSGGVTENDIQDDEVQLDTMGGARLEEA</sequence>
<keyword evidence="1" id="KW-0812">Transmembrane</keyword>
<evidence type="ECO:0000313" key="4">
    <source>
        <dbReference type="Proteomes" id="UP001212997"/>
    </source>
</evidence>